<gene>
    <name evidence="1" type="ORF">LCGC14_0702330</name>
</gene>
<name>A0A0F9QHE5_9ZZZZ</name>
<organism evidence="1">
    <name type="scientific">marine sediment metagenome</name>
    <dbReference type="NCBI Taxonomy" id="412755"/>
    <lineage>
        <taxon>unclassified sequences</taxon>
        <taxon>metagenomes</taxon>
        <taxon>ecological metagenomes</taxon>
    </lineage>
</organism>
<evidence type="ECO:0008006" key="2">
    <source>
        <dbReference type="Google" id="ProtNLM"/>
    </source>
</evidence>
<dbReference type="Gene3D" id="3.70.10.10">
    <property type="match status" value="1"/>
</dbReference>
<evidence type="ECO:0000313" key="1">
    <source>
        <dbReference type="EMBL" id="KKN43510.1"/>
    </source>
</evidence>
<accession>A0A0F9QHE5</accession>
<sequence>MEQKKKKKKEVKKQQGEANSKELLELLGGVHLNGTIDECVLQIENGKGSIQAVDMSNSLCVCCEGTVEGLEEGRHGLINIGTICKFLDGVGDDDKVKLSIRDGKQLSLKANKSEIRTTLLSPDEIPTAVSKSGIKKKLLEQAEGSFAITLASIKEVVYCHSLVPVNSAVFYENRGWLFARSPEGDQEFNVRLGKADNIGPETSVEVYTTYLIPILKYLLQQQEGDEKILVYMNNGKPLIISYRNNLWAITPIAS</sequence>
<dbReference type="AlphaFoldDB" id="A0A0F9QHE5"/>
<comment type="caution">
    <text evidence="1">The sequence shown here is derived from an EMBL/GenBank/DDBJ whole genome shotgun (WGS) entry which is preliminary data.</text>
</comment>
<dbReference type="EMBL" id="LAZR01001506">
    <property type="protein sequence ID" value="KKN43510.1"/>
    <property type="molecule type" value="Genomic_DNA"/>
</dbReference>
<reference evidence="1" key="1">
    <citation type="journal article" date="2015" name="Nature">
        <title>Complex archaea that bridge the gap between prokaryotes and eukaryotes.</title>
        <authorList>
            <person name="Spang A."/>
            <person name="Saw J.H."/>
            <person name="Jorgensen S.L."/>
            <person name="Zaremba-Niedzwiedzka K."/>
            <person name="Martijn J."/>
            <person name="Lind A.E."/>
            <person name="van Eijk R."/>
            <person name="Schleper C."/>
            <person name="Guy L."/>
            <person name="Ettema T.J."/>
        </authorList>
    </citation>
    <scope>NUCLEOTIDE SEQUENCE</scope>
</reference>
<protein>
    <recommendedName>
        <fullName evidence="2">Proliferating cell nuclear antigen PCNA N-terminal domain-containing protein</fullName>
    </recommendedName>
</protein>
<proteinExistence type="predicted"/>